<sequence>MEFGFTTAAYVVAAVLFILSLGGLSGQESAKRAVWYGIAGMALAVFATLIGPGSGLWLLSLILIAAGGIIGTYVAKRVQMTEMPQLVAAMHSLVGLAAVFVGFNAHFELGNVLSMTEEARHGLEGFAALLAHKSPVEQNILRVELFLGIFIGAVTFTGSVVAYGKLAGKVTSAATKLPGGHMLNAGAAALSLICLIWYFNSGGFLPLLIMTLAAFFIGYHLIMGIGGADMPVVVSMLNSYSGWAAAAIGFSLGNDLLIVVGALVGSSGAILSYIMCKAMNRSFISVILGGFGGTTGPAMEVEGEQIAIDAEGVAAALNDADSVVIIPGYGMAVAQAQQSVSELTRKLRAKGKNVRFAIHPVAGRLPGHMNVLLAEAKVPYDIVLEMDEINEDFPDTDVAIVIGSNDIVNPAAQEDPNSPIAGMPVLECWKAKQVFVSKRGQGTGYSGIENPLFYKENTRMFYGDAKQSLDKLLPMID</sequence>
<evidence type="ECO:0000256" key="9">
    <source>
        <dbReference type="ARBA" id="ARBA00022857"/>
    </source>
</evidence>
<feature type="transmembrane region" description="Helical" evidence="17">
    <location>
        <begin position="56"/>
        <end position="74"/>
    </location>
</feature>
<evidence type="ECO:0000256" key="12">
    <source>
        <dbReference type="ARBA" id="ARBA00023027"/>
    </source>
</evidence>
<feature type="transmembrane region" description="Helical" evidence="17">
    <location>
        <begin position="145"/>
        <end position="167"/>
    </location>
</feature>
<evidence type="ECO:0000313" key="19">
    <source>
        <dbReference type="EMBL" id="AAV96060.1"/>
    </source>
</evidence>
<keyword evidence="20" id="KW-1185">Reference proteome</keyword>
<protein>
    <recommendedName>
        <fullName evidence="5 16">NAD(P) transhydrogenase subunit beta</fullName>
        <ecNumber evidence="4 16">7.1.1.1</ecNumber>
    </recommendedName>
    <alternativeName>
        <fullName evidence="16">Nicotinamide nucleotide transhydrogenase subunit beta</fullName>
    </alternativeName>
</protein>
<comment type="subunit">
    <text evidence="15">Complex of an alpha and a beta chain; in Rhodospirillum, the alpha chain seems to be made of two subunits.</text>
</comment>
<feature type="transmembrane region" description="Helical" evidence="17">
    <location>
        <begin position="6"/>
        <end position="26"/>
    </location>
</feature>
<dbReference type="eggNOG" id="COG1282">
    <property type="taxonomic scope" value="Bacteria"/>
</dbReference>
<dbReference type="PIRSF" id="PIRSF000204">
    <property type="entry name" value="PNTB"/>
    <property type="match status" value="1"/>
</dbReference>
<dbReference type="InterPro" id="IPR012136">
    <property type="entry name" value="NADH_DH_b"/>
</dbReference>
<dbReference type="RefSeq" id="WP_011048519.1">
    <property type="nucleotide sequence ID" value="NC_003911.12"/>
</dbReference>
<keyword evidence="9 16" id="KW-0521">NADP</keyword>
<feature type="transmembrane region" description="Helical" evidence="17">
    <location>
        <begin position="205"/>
        <end position="225"/>
    </location>
</feature>
<dbReference type="PANTHER" id="PTHR44758:SF1">
    <property type="entry name" value="NAD(P) TRANSHYDROGENASE SUBUNIT BETA"/>
    <property type="match status" value="1"/>
</dbReference>
<evidence type="ECO:0000256" key="6">
    <source>
        <dbReference type="ARBA" id="ARBA00022475"/>
    </source>
</evidence>
<dbReference type="STRING" id="246200.SPO2819"/>
<dbReference type="AlphaFoldDB" id="Q5LPM9"/>
<evidence type="ECO:0000256" key="7">
    <source>
        <dbReference type="ARBA" id="ARBA00022519"/>
    </source>
</evidence>
<dbReference type="EC" id="7.1.1.1" evidence="4 16"/>
<evidence type="ECO:0000256" key="11">
    <source>
        <dbReference type="ARBA" id="ARBA00022989"/>
    </source>
</evidence>
<dbReference type="SUPFAM" id="SSF52467">
    <property type="entry name" value="DHS-like NAD/FAD-binding domain"/>
    <property type="match status" value="1"/>
</dbReference>
<evidence type="ECO:0000256" key="15">
    <source>
        <dbReference type="ARBA" id="ARBA00066047"/>
    </source>
</evidence>
<dbReference type="InterPro" id="IPR029035">
    <property type="entry name" value="DHS-like_NAD/FAD-binding_dom"/>
</dbReference>
<organism evidence="19 20">
    <name type="scientific">Ruegeria pomeroyi (strain ATCC 700808 / DSM 15171 / DSS-3)</name>
    <name type="common">Silicibacter pomeroyi</name>
    <dbReference type="NCBI Taxonomy" id="246200"/>
    <lineage>
        <taxon>Bacteria</taxon>
        <taxon>Pseudomonadati</taxon>
        <taxon>Pseudomonadota</taxon>
        <taxon>Alphaproteobacteria</taxon>
        <taxon>Rhodobacterales</taxon>
        <taxon>Roseobacteraceae</taxon>
        <taxon>Ruegeria</taxon>
    </lineage>
</organism>
<dbReference type="Pfam" id="PF02233">
    <property type="entry name" value="PNTB"/>
    <property type="match status" value="1"/>
</dbReference>
<keyword evidence="6 16" id="KW-1003">Cell membrane</keyword>
<comment type="subcellular location">
    <subcellularLocation>
        <location evidence="2">Cell inner membrane</location>
        <topology evidence="2">Multi-pass membrane protein</topology>
    </subcellularLocation>
</comment>
<comment type="similarity">
    <text evidence="3 16">Belongs to the PNT beta subunit family.</text>
</comment>
<keyword evidence="10 16" id="KW-1278">Translocase</keyword>
<keyword evidence="7 16" id="KW-0997">Cell inner membrane</keyword>
<evidence type="ECO:0000256" key="3">
    <source>
        <dbReference type="ARBA" id="ARBA00007919"/>
    </source>
</evidence>
<comment type="function">
    <text evidence="1 16">The transhydrogenation between NADH and NADP is coupled to respiration and ATP hydrolysis and functions as a proton pump across the membrane.</text>
</comment>
<evidence type="ECO:0000256" key="8">
    <source>
        <dbReference type="ARBA" id="ARBA00022692"/>
    </source>
</evidence>
<accession>Q5LPM9</accession>
<feature type="transmembrane region" description="Helical" evidence="17">
    <location>
        <begin position="256"/>
        <end position="276"/>
    </location>
</feature>
<dbReference type="DNASU" id="3196151"/>
<evidence type="ECO:0000256" key="1">
    <source>
        <dbReference type="ARBA" id="ARBA00003943"/>
    </source>
</evidence>
<evidence type="ECO:0000256" key="5">
    <source>
        <dbReference type="ARBA" id="ARBA00014581"/>
    </source>
</evidence>
<gene>
    <name evidence="19" type="primary">pntB</name>
    <name evidence="19" type="ordered locus">SPO2819</name>
</gene>
<dbReference type="GO" id="GO:0016491">
    <property type="term" value="F:oxidoreductase activity"/>
    <property type="evidence" value="ECO:0007669"/>
    <property type="project" value="UniProtKB-KW"/>
</dbReference>
<feature type="transmembrane region" description="Helical" evidence="17">
    <location>
        <begin position="33"/>
        <end position="50"/>
    </location>
</feature>
<dbReference type="Proteomes" id="UP000001023">
    <property type="component" value="Chromosome"/>
</dbReference>
<dbReference type="FunFam" id="3.40.50.1220:FF:000002">
    <property type="entry name" value="NAD(P) transhydrogenase subunit beta"/>
    <property type="match status" value="1"/>
</dbReference>
<proteinExistence type="inferred from homology"/>
<reference evidence="19 20" key="1">
    <citation type="journal article" date="2004" name="Nature">
        <title>Genome sequence of Silicibacter pomeroyi reveals adaptations to the marine environment.</title>
        <authorList>
            <person name="Moran M.A."/>
            <person name="Buchan A."/>
            <person name="Gonzalez J.M."/>
            <person name="Heidelberg J.F."/>
            <person name="Whitman W.B."/>
            <person name="Kiene R.P."/>
            <person name="Henriksen J.R."/>
            <person name="King G.M."/>
            <person name="Belas R."/>
            <person name="Fuqua C."/>
            <person name="Brinkac L."/>
            <person name="Lewis M."/>
            <person name="Johri S."/>
            <person name="Weaver B."/>
            <person name="Pai G."/>
            <person name="Eisen J.A."/>
            <person name="Rahe E."/>
            <person name="Sheldon W.M."/>
            <person name="Ye W."/>
            <person name="Miller T.R."/>
            <person name="Carlton J."/>
            <person name="Rasko D.A."/>
            <person name="Paulsen I.T."/>
            <person name="Ren Q."/>
            <person name="Daugherty S.C."/>
            <person name="Deboy R.T."/>
            <person name="Dodson R.J."/>
            <person name="Durkin A.S."/>
            <person name="Madupu R."/>
            <person name="Nelson W.C."/>
            <person name="Sullivan S.A."/>
            <person name="Rosovitz M.J."/>
            <person name="Haft D.H."/>
            <person name="Selengut J."/>
            <person name="Ward N."/>
        </authorList>
    </citation>
    <scope>NUCLEOTIDE SEQUENCE [LARGE SCALE GENOMIC DNA]</scope>
    <source>
        <strain evidence="20">ATCC 700808 / DSM 15171 / DSS-3</strain>
    </source>
</reference>
<dbReference type="HOGENOM" id="CLU_007866_4_0_5"/>
<dbReference type="KEGG" id="sil:SPO2819"/>
<dbReference type="PaxDb" id="246200-SPO2819"/>
<evidence type="ECO:0000256" key="4">
    <source>
        <dbReference type="ARBA" id="ARBA00012943"/>
    </source>
</evidence>
<dbReference type="Gene3D" id="3.40.50.1220">
    <property type="entry name" value="TPP-binding domain"/>
    <property type="match status" value="1"/>
</dbReference>
<reference evidence="19 20" key="2">
    <citation type="journal article" date="2014" name="Stand. Genomic Sci.">
        <title>An updated genome annotation for the model marine bacterium Ruegeria pomeroyi DSS-3.</title>
        <authorList>
            <person name="Rivers A.R."/>
            <person name="Smith C.B."/>
            <person name="Moran M.A."/>
        </authorList>
    </citation>
    <scope>GENOME REANNOTATION</scope>
    <source>
        <strain evidence="20">ATCC 700808 / DSM 15171 / DSS-3</strain>
    </source>
</reference>
<feature type="transmembrane region" description="Helical" evidence="17">
    <location>
        <begin position="179"/>
        <end position="199"/>
    </location>
</feature>
<feature type="transmembrane region" description="Helical" evidence="17">
    <location>
        <begin position="232"/>
        <end position="250"/>
    </location>
</feature>
<dbReference type="PANTHER" id="PTHR44758">
    <property type="entry name" value="NAD(P) TRANSHYDROGENASE SUBUNIT BETA"/>
    <property type="match status" value="1"/>
</dbReference>
<evidence type="ECO:0000259" key="18">
    <source>
        <dbReference type="Pfam" id="PF02233"/>
    </source>
</evidence>
<keyword evidence="19" id="KW-0560">Oxidoreductase</keyword>
<keyword evidence="12 16" id="KW-0520">NAD</keyword>
<dbReference type="GO" id="GO:0005886">
    <property type="term" value="C:plasma membrane"/>
    <property type="evidence" value="ECO:0007669"/>
    <property type="project" value="UniProtKB-SubCell"/>
</dbReference>
<feature type="transmembrane region" description="Helical" evidence="17">
    <location>
        <begin position="86"/>
        <end position="107"/>
    </location>
</feature>
<name>Q5LPM9_RUEPO</name>
<evidence type="ECO:0000256" key="16">
    <source>
        <dbReference type="PIRNR" id="PIRNR000204"/>
    </source>
</evidence>
<dbReference type="OrthoDB" id="9763786at2"/>
<evidence type="ECO:0000256" key="14">
    <source>
        <dbReference type="ARBA" id="ARBA00048202"/>
    </source>
</evidence>
<dbReference type="EMBL" id="CP000031">
    <property type="protein sequence ID" value="AAV96060.1"/>
    <property type="molecule type" value="Genomic_DNA"/>
</dbReference>
<evidence type="ECO:0000256" key="10">
    <source>
        <dbReference type="ARBA" id="ARBA00022967"/>
    </source>
</evidence>
<feature type="domain" description="NADP transhydrogenase beta-like" evidence="18">
    <location>
        <begin position="7"/>
        <end position="473"/>
    </location>
</feature>
<evidence type="ECO:0000256" key="2">
    <source>
        <dbReference type="ARBA" id="ARBA00004429"/>
    </source>
</evidence>
<keyword evidence="8 17" id="KW-0812">Transmembrane</keyword>
<dbReference type="GO" id="GO:0008750">
    <property type="term" value="F:proton-translocating NAD(P)+ transhydrogenase activity"/>
    <property type="evidence" value="ECO:0007669"/>
    <property type="project" value="UniProtKB-EC"/>
</dbReference>
<evidence type="ECO:0000313" key="20">
    <source>
        <dbReference type="Proteomes" id="UP000001023"/>
    </source>
</evidence>
<evidence type="ECO:0000256" key="13">
    <source>
        <dbReference type="ARBA" id="ARBA00023136"/>
    </source>
</evidence>
<evidence type="ECO:0000256" key="17">
    <source>
        <dbReference type="SAM" id="Phobius"/>
    </source>
</evidence>
<keyword evidence="13 16" id="KW-0472">Membrane</keyword>
<comment type="catalytic activity">
    <reaction evidence="14 16">
        <text>NAD(+) + NADPH + H(+)(in) = NADH + NADP(+) + H(+)(out)</text>
        <dbReference type="Rhea" id="RHEA:47992"/>
        <dbReference type="ChEBI" id="CHEBI:15378"/>
        <dbReference type="ChEBI" id="CHEBI:57540"/>
        <dbReference type="ChEBI" id="CHEBI:57783"/>
        <dbReference type="ChEBI" id="CHEBI:57945"/>
        <dbReference type="ChEBI" id="CHEBI:58349"/>
        <dbReference type="EC" id="7.1.1.1"/>
    </reaction>
</comment>
<dbReference type="InterPro" id="IPR034300">
    <property type="entry name" value="PNTB-like"/>
</dbReference>
<dbReference type="GO" id="GO:0050661">
    <property type="term" value="F:NADP binding"/>
    <property type="evidence" value="ECO:0007669"/>
    <property type="project" value="InterPro"/>
</dbReference>
<keyword evidence="11 17" id="KW-1133">Transmembrane helix</keyword>